<dbReference type="Proteomes" id="UP000887568">
    <property type="component" value="Unplaced"/>
</dbReference>
<evidence type="ECO:0000256" key="6">
    <source>
        <dbReference type="ARBA" id="ARBA00038447"/>
    </source>
</evidence>
<proteinExistence type="inferred from homology"/>
<dbReference type="GO" id="GO:0006260">
    <property type="term" value="P:DNA replication"/>
    <property type="evidence" value="ECO:0007669"/>
    <property type="project" value="UniProtKB-KW"/>
</dbReference>
<dbReference type="EnsemblMetazoa" id="XM_038222956.1">
    <property type="protein sequence ID" value="XP_038078884.1"/>
    <property type="gene ID" value="LOC119746146"/>
</dbReference>
<keyword evidence="3" id="KW-0238">DNA-binding</keyword>
<organism evidence="8 9">
    <name type="scientific">Patiria miniata</name>
    <name type="common">Bat star</name>
    <name type="synonym">Asterina miniata</name>
    <dbReference type="NCBI Taxonomy" id="46514"/>
    <lineage>
        <taxon>Eukaryota</taxon>
        <taxon>Metazoa</taxon>
        <taxon>Echinodermata</taxon>
        <taxon>Eleutherozoa</taxon>
        <taxon>Asterozoa</taxon>
        <taxon>Asteroidea</taxon>
        <taxon>Valvatacea</taxon>
        <taxon>Valvatida</taxon>
        <taxon>Asterinidae</taxon>
        <taxon>Patiria</taxon>
    </lineage>
</organism>
<dbReference type="OMA" id="TNVPKPC"/>
<comment type="subcellular location">
    <subcellularLocation>
        <location evidence="1">Nucleus</location>
    </subcellularLocation>
</comment>
<keyword evidence="4" id="KW-0539">Nucleus</keyword>
<evidence type="ECO:0008006" key="10">
    <source>
        <dbReference type="Google" id="ProtNLM"/>
    </source>
</evidence>
<keyword evidence="2" id="KW-0235">DNA replication</keyword>
<dbReference type="GO" id="GO:0003677">
    <property type="term" value="F:DNA binding"/>
    <property type="evidence" value="ECO:0007669"/>
    <property type="project" value="UniProtKB-KW"/>
</dbReference>
<evidence type="ECO:0000256" key="7">
    <source>
        <dbReference type="SAM" id="MobiDB-lite"/>
    </source>
</evidence>
<dbReference type="PANTHER" id="PTHR28605:SF1">
    <property type="entry name" value="CHROMOSOME TRANSMISSION FIDELITY FACTOR 8"/>
    <property type="match status" value="1"/>
</dbReference>
<evidence type="ECO:0000313" key="9">
    <source>
        <dbReference type="Proteomes" id="UP000887568"/>
    </source>
</evidence>
<dbReference type="OrthoDB" id="121932at2759"/>
<evidence type="ECO:0000256" key="3">
    <source>
        <dbReference type="ARBA" id="ARBA00023125"/>
    </source>
</evidence>
<dbReference type="PANTHER" id="PTHR28605">
    <property type="entry name" value="CTF8, CHROMOSOME TRANSMISSION FIDELITY FACTOR 8 HOMOLOG (S. CEREVISIAE)"/>
    <property type="match status" value="1"/>
</dbReference>
<evidence type="ECO:0000256" key="4">
    <source>
        <dbReference type="ARBA" id="ARBA00023242"/>
    </source>
</evidence>
<dbReference type="GO" id="GO:0031390">
    <property type="term" value="C:Ctf18 RFC-like complex"/>
    <property type="evidence" value="ECO:0007669"/>
    <property type="project" value="InterPro"/>
</dbReference>
<accession>A0A914BRU0</accession>
<name>A0A914BRU0_PATMI</name>
<evidence type="ECO:0000256" key="5">
    <source>
        <dbReference type="ARBA" id="ARBA00023306"/>
    </source>
</evidence>
<comment type="similarity">
    <text evidence="6">Belongs to the CTF8 family.</text>
</comment>
<keyword evidence="5" id="KW-0131">Cell cycle</keyword>
<dbReference type="InterPro" id="IPR018607">
    <property type="entry name" value="Ctf8"/>
</dbReference>
<dbReference type="AlphaFoldDB" id="A0A914BRU0"/>
<dbReference type="RefSeq" id="XP_038078884.1">
    <property type="nucleotide sequence ID" value="XM_038222956.1"/>
</dbReference>
<protein>
    <recommendedName>
        <fullName evidence="10">Chromosome transmission fidelity protein 8 homolog</fullName>
    </recommendedName>
</protein>
<dbReference type="GeneID" id="119746146"/>
<evidence type="ECO:0000256" key="1">
    <source>
        <dbReference type="ARBA" id="ARBA00004123"/>
    </source>
</evidence>
<reference evidence="8" key="1">
    <citation type="submission" date="2022-11" db="UniProtKB">
        <authorList>
            <consortium name="EnsemblMetazoa"/>
        </authorList>
    </citation>
    <scope>IDENTIFICATION</scope>
</reference>
<evidence type="ECO:0000313" key="8">
    <source>
        <dbReference type="EnsemblMetazoa" id="XP_038078884.1"/>
    </source>
</evidence>
<dbReference type="CTD" id="54921"/>
<sequence length="149" mass="16607">MVQLVVKSASPDSSIPEWMLIEMQGQLECPGDEQLAGNFIGDLHFNKKGVPIMIIGHHILFGKVTSLDKPYIVLLKNTKPTPKEAEHLNKSVSMETDQDEDVVTKATTDEEEDGSSEGIHYKVSAAIKRKIVFRTRPKPIITYVPKKGH</sequence>
<evidence type="ECO:0000256" key="2">
    <source>
        <dbReference type="ARBA" id="ARBA00022705"/>
    </source>
</evidence>
<dbReference type="GO" id="GO:0007064">
    <property type="term" value="P:mitotic sister chromatid cohesion"/>
    <property type="evidence" value="ECO:0007669"/>
    <property type="project" value="InterPro"/>
</dbReference>
<dbReference type="Pfam" id="PF09696">
    <property type="entry name" value="Ctf8"/>
    <property type="match status" value="1"/>
</dbReference>
<keyword evidence="9" id="KW-1185">Reference proteome</keyword>
<feature type="region of interest" description="Disordered" evidence="7">
    <location>
        <begin position="83"/>
        <end position="116"/>
    </location>
</feature>